<sequence>MLDSIILGDCLEVMKGIPANSIDSGVTDAPYELGFMGKSWDNTGIAYNVAMWKEFLRVLKPGGYLLSFGGSRTYHRMACAIEDAGFEIRDQIMWIYGSGFPKSYNIAKGIEGKLLYGSANTKDYCKLEKTNFQQQGMGFNNIHLEQGDRPASYELGGTFDLDAQTDEAKQWDGWGTALKPAHEPIVVARKPLSEKTVAANVLKWGTGGININDSRIGTNDDRGRPPRTPNTVYGNGKGTNLTESQSNPLGRFPANIIFDEVAAAVLDEQTGILKSGTGAKKGVSSKGYQANAYARESRPEGTEMISYGDSGGASRFFYCAKASKRERGEGNNHPTVKPLDLMKYLIKLVTPQGGTVLDPFIGSGTTALAAKGVGCHFIGIDKEKAYAGIARARIGVE</sequence>
<evidence type="ECO:0000256" key="1">
    <source>
        <dbReference type="ARBA" id="ARBA00022603"/>
    </source>
</evidence>
<evidence type="ECO:0000256" key="4">
    <source>
        <dbReference type="RuleBase" id="RU362026"/>
    </source>
</evidence>
<dbReference type="PRINTS" id="PR00508">
    <property type="entry name" value="S21N4MTFRASE"/>
</dbReference>
<dbReference type="Proteomes" id="UP000238916">
    <property type="component" value="Unassembled WGS sequence"/>
</dbReference>
<dbReference type="Pfam" id="PF01555">
    <property type="entry name" value="N6_N4_Mtase"/>
    <property type="match status" value="1"/>
</dbReference>
<evidence type="ECO:0000256" key="5">
    <source>
        <dbReference type="SAM" id="MobiDB-lite"/>
    </source>
</evidence>
<evidence type="ECO:0000313" key="7">
    <source>
        <dbReference type="EMBL" id="SPF51188.1"/>
    </source>
</evidence>
<feature type="region of interest" description="Disordered" evidence="5">
    <location>
        <begin position="215"/>
        <end position="246"/>
    </location>
</feature>
<dbReference type="InterPro" id="IPR029063">
    <property type="entry name" value="SAM-dependent_MTases_sf"/>
</dbReference>
<dbReference type="InterPro" id="IPR002941">
    <property type="entry name" value="DNA_methylase_N4/N6"/>
</dbReference>
<keyword evidence="3" id="KW-0680">Restriction system</keyword>
<dbReference type="EMBL" id="OMOF01000445">
    <property type="protein sequence ID" value="SPF51188.1"/>
    <property type="molecule type" value="Genomic_DNA"/>
</dbReference>
<organism evidence="7 8">
    <name type="scientific">Candidatus Desulfosporosinus infrequens</name>
    <dbReference type="NCBI Taxonomy" id="2043169"/>
    <lineage>
        <taxon>Bacteria</taxon>
        <taxon>Bacillati</taxon>
        <taxon>Bacillota</taxon>
        <taxon>Clostridia</taxon>
        <taxon>Eubacteriales</taxon>
        <taxon>Desulfitobacteriaceae</taxon>
        <taxon>Desulfosporosinus</taxon>
    </lineage>
</organism>
<evidence type="ECO:0000259" key="6">
    <source>
        <dbReference type="Pfam" id="PF01555"/>
    </source>
</evidence>
<dbReference type="GO" id="GO:0032259">
    <property type="term" value="P:methylation"/>
    <property type="evidence" value="ECO:0007669"/>
    <property type="project" value="UniProtKB-KW"/>
</dbReference>
<dbReference type="SUPFAM" id="SSF53335">
    <property type="entry name" value="S-adenosyl-L-methionine-dependent methyltransferases"/>
    <property type="match status" value="1"/>
</dbReference>
<evidence type="ECO:0000256" key="2">
    <source>
        <dbReference type="ARBA" id="ARBA00022679"/>
    </source>
</evidence>
<evidence type="ECO:0000313" key="8">
    <source>
        <dbReference type="Proteomes" id="UP000238916"/>
    </source>
</evidence>
<proteinExistence type="inferred from homology"/>
<dbReference type="AlphaFoldDB" id="A0A2U3LH21"/>
<name>A0A2U3LH21_9FIRM</name>
<accession>A0A2U3LH21</accession>
<reference evidence="8" key="1">
    <citation type="submission" date="2018-02" db="EMBL/GenBank/DDBJ databases">
        <authorList>
            <person name="Hausmann B."/>
        </authorList>
    </citation>
    <scope>NUCLEOTIDE SEQUENCE [LARGE SCALE GENOMIC DNA]</scope>
    <source>
        <strain evidence="8">Peat soil MAG SbF1</strain>
    </source>
</reference>
<dbReference type="EC" id="2.1.1.-" evidence="4"/>
<dbReference type="Gene3D" id="3.40.50.150">
    <property type="entry name" value="Vaccinia Virus protein VP39"/>
    <property type="match status" value="1"/>
</dbReference>
<feature type="compositionally biased region" description="Polar residues" evidence="5">
    <location>
        <begin position="229"/>
        <end position="246"/>
    </location>
</feature>
<evidence type="ECO:0000256" key="3">
    <source>
        <dbReference type="ARBA" id="ARBA00022747"/>
    </source>
</evidence>
<dbReference type="InterPro" id="IPR001091">
    <property type="entry name" value="RM_Methyltransferase"/>
</dbReference>
<dbReference type="OrthoDB" id="9773571at2"/>
<dbReference type="GO" id="GO:0009307">
    <property type="term" value="P:DNA restriction-modification system"/>
    <property type="evidence" value="ECO:0007669"/>
    <property type="project" value="UniProtKB-KW"/>
</dbReference>
<keyword evidence="1" id="KW-0489">Methyltransferase</keyword>
<dbReference type="GO" id="GO:0008170">
    <property type="term" value="F:N-methyltransferase activity"/>
    <property type="evidence" value="ECO:0007669"/>
    <property type="project" value="InterPro"/>
</dbReference>
<keyword evidence="2" id="KW-0808">Transferase</keyword>
<comment type="similarity">
    <text evidence="4">Belongs to the N(4)/N(6)-methyltransferase family.</text>
</comment>
<protein>
    <recommendedName>
        <fullName evidence="4">Methyltransferase</fullName>
        <ecNumber evidence="4">2.1.1.-</ecNumber>
    </recommendedName>
</protein>
<dbReference type="GO" id="GO:0003677">
    <property type="term" value="F:DNA binding"/>
    <property type="evidence" value="ECO:0007669"/>
    <property type="project" value="InterPro"/>
</dbReference>
<gene>
    <name evidence="7" type="ORF">SBF1_50072</name>
</gene>
<feature type="domain" description="DNA methylase N-4/N-6" evidence="6">
    <location>
        <begin position="25"/>
        <end position="390"/>
    </location>
</feature>